<keyword evidence="1" id="KW-1185">Reference proteome</keyword>
<accession>A0A7E4ZSC5</accession>
<reference evidence="2" key="2">
    <citation type="submission" date="2020-10" db="UniProtKB">
        <authorList>
            <consortium name="WormBaseParasite"/>
        </authorList>
    </citation>
    <scope>IDENTIFICATION</scope>
</reference>
<dbReference type="Proteomes" id="UP000492821">
    <property type="component" value="Unassembled WGS sequence"/>
</dbReference>
<protein>
    <submittedName>
        <fullName evidence="2">F-box domain-containing protein</fullName>
    </submittedName>
</protein>
<evidence type="ECO:0000313" key="1">
    <source>
        <dbReference type="Proteomes" id="UP000492821"/>
    </source>
</evidence>
<proteinExistence type="predicted"/>
<sequence>MPFPLKSLHYDLCRRLRELASPAEAYDLQIAAPHFYGLKPLQQTTHPSPVIIVSFNDNHQLCAESVSMSKMNDKRTLELNNSVLHIVEQSLILSKFTTLCDAKIIFDHFILAPREIRFYDCDLTPKLLYNVSEKIKKNFSSLNITFCRFHDGATFELVCKLFKKPTFLCVCVLDTSFVNHTWIDALTANEYSNMHSIDIHHVGIDILNIDESQLIEFMKAQQNFFMVNIVLKNEIDDSEVKQSLNRLFGDLFEPLGENTYARKYITIRWTSSETHHKRTYGLRDDSVLLYCKACQ</sequence>
<dbReference type="WBParaSite" id="Pan_g14277.t1">
    <property type="protein sequence ID" value="Pan_g14277.t1"/>
    <property type="gene ID" value="Pan_g14277"/>
</dbReference>
<organism evidence="1 2">
    <name type="scientific">Panagrellus redivivus</name>
    <name type="common">Microworm</name>
    <dbReference type="NCBI Taxonomy" id="6233"/>
    <lineage>
        <taxon>Eukaryota</taxon>
        <taxon>Metazoa</taxon>
        <taxon>Ecdysozoa</taxon>
        <taxon>Nematoda</taxon>
        <taxon>Chromadorea</taxon>
        <taxon>Rhabditida</taxon>
        <taxon>Tylenchina</taxon>
        <taxon>Panagrolaimomorpha</taxon>
        <taxon>Panagrolaimoidea</taxon>
        <taxon>Panagrolaimidae</taxon>
        <taxon>Panagrellus</taxon>
    </lineage>
</organism>
<name>A0A7E4ZSC5_PANRE</name>
<dbReference type="AlphaFoldDB" id="A0A7E4ZSC5"/>
<evidence type="ECO:0000313" key="2">
    <source>
        <dbReference type="WBParaSite" id="Pan_g14277.t1"/>
    </source>
</evidence>
<reference evidence="1" key="1">
    <citation type="journal article" date="2013" name="Genetics">
        <title>The draft genome and transcriptome of Panagrellus redivivus are shaped by the harsh demands of a free-living lifestyle.</title>
        <authorList>
            <person name="Srinivasan J."/>
            <person name="Dillman A.R."/>
            <person name="Macchietto M.G."/>
            <person name="Heikkinen L."/>
            <person name="Lakso M."/>
            <person name="Fracchia K.M."/>
            <person name="Antoshechkin I."/>
            <person name="Mortazavi A."/>
            <person name="Wong G."/>
            <person name="Sternberg P.W."/>
        </authorList>
    </citation>
    <scope>NUCLEOTIDE SEQUENCE [LARGE SCALE GENOMIC DNA]</scope>
    <source>
        <strain evidence="1">MT8872</strain>
    </source>
</reference>